<feature type="transmembrane region" description="Helical" evidence="1">
    <location>
        <begin position="186"/>
        <end position="202"/>
    </location>
</feature>
<gene>
    <name evidence="3" type="ORF">GJ700_25735</name>
</gene>
<feature type="transmembrane region" description="Helical" evidence="1">
    <location>
        <begin position="163"/>
        <end position="181"/>
    </location>
</feature>
<protein>
    <submittedName>
        <fullName evidence="3">DUF1624 domain-containing protein</fullName>
    </submittedName>
</protein>
<feature type="domain" description="Heparan-alpha-glucosaminide N-acetyltransferase catalytic" evidence="2">
    <location>
        <begin position="50"/>
        <end position="255"/>
    </location>
</feature>
<dbReference type="InterPro" id="IPR012429">
    <property type="entry name" value="HGSNAT_cat"/>
</dbReference>
<keyword evidence="4" id="KW-1185">Reference proteome</keyword>
<feature type="transmembrane region" description="Helical" evidence="1">
    <location>
        <begin position="96"/>
        <end position="115"/>
    </location>
</feature>
<evidence type="ECO:0000256" key="1">
    <source>
        <dbReference type="SAM" id="Phobius"/>
    </source>
</evidence>
<feature type="transmembrane region" description="Helical" evidence="1">
    <location>
        <begin position="342"/>
        <end position="366"/>
    </location>
</feature>
<dbReference type="PANTHER" id="PTHR40407:SF1">
    <property type="entry name" value="HEPARAN-ALPHA-GLUCOSAMINIDE N-ACETYLTRANSFERASE CATALYTIC DOMAIN-CONTAINING PROTEIN"/>
    <property type="match status" value="1"/>
</dbReference>
<feature type="transmembrane region" description="Helical" evidence="1">
    <location>
        <begin position="230"/>
        <end position="251"/>
    </location>
</feature>
<proteinExistence type="predicted"/>
<feature type="transmembrane region" description="Helical" evidence="1">
    <location>
        <begin position="312"/>
        <end position="330"/>
    </location>
</feature>
<dbReference type="EMBL" id="WKJJ01000018">
    <property type="protein sequence ID" value="MRV75121.1"/>
    <property type="molecule type" value="Genomic_DNA"/>
</dbReference>
<keyword evidence="1" id="KW-0472">Membrane</keyword>
<dbReference type="Proteomes" id="UP000446768">
    <property type="component" value="Unassembled WGS sequence"/>
</dbReference>
<dbReference type="AlphaFoldDB" id="A0A7X2LV59"/>
<feature type="transmembrane region" description="Helical" evidence="1">
    <location>
        <begin position="386"/>
        <end position="411"/>
    </location>
</feature>
<organism evidence="3 4">
    <name type="scientific">Pseudoduganella rivuli</name>
    <dbReference type="NCBI Taxonomy" id="2666085"/>
    <lineage>
        <taxon>Bacteria</taxon>
        <taxon>Pseudomonadati</taxon>
        <taxon>Pseudomonadota</taxon>
        <taxon>Betaproteobacteria</taxon>
        <taxon>Burkholderiales</taxon>
        <taxon>Oxalobacteraceae</taxon>
        <taxon>Telluria group</taxon>
        <taxon>Pseudoduganella</taxon>
    </lineage>
</organism>
<dbReference type="PANTHER" id="PTHR40407">
    <property type="entry name" value="MEMBRANE PROTEIN-LIKE PROTEIN"/>
    <property type="match status" value="1"/>
</dbReference>
<sequence length="428" mass="47527">MELRQRGLQAAQALRRQLWLDQLRQCRDQGRLQRSGGEKEKIGESMKAARLASIDMLRGFVIILMALDHTRDFFGLAPFGPEDLSQTTPGWFMTRWVTHLCATVFVFLAGSSAWLRGARSASDVLPDARPALSRYLLSRGAMLLVLEWTWISFSWQFGYNVTIFQVIWVLGAGMIVLAGLVWLPRWLVAAFAALLICGHNALDGWQPGGLLWQALHQGGFYPVAGNYGLVIVYPLIPWLGVMAAGYAAAPVFRLPAPQRQRRLLLSAAVLLAAFILLRTWNVYGDPAPWAPQNKGFVFDVLSYLRVSKYPPSLQYLCVTGAIGLALLAAFEHVRTVRPLMLFGGSPLFFYTVHIALIHLLAGVYFMARYGETPTFIGGALKLPEGYTPSLLTTYTAWLAILALMYGLTLLWQRRQRPMLAPGVGSGAQ</sequence>
<keyword evidence="1" id="KW-1133">Transmembrane helix</keyword>
<name>A0A7X2LV59_9BURK</name>
<comment type="caution">
    <text evidence="3">The sequence shown here is derived from an EMBL/GenBank/DDBJ whole genome shotgun (WGS) entry which is preliminary data.</text>
</comment>
<accession>A0A7X2LV59</accession>
<evidence type="ECO:0000259" key="2">
    <source>
        <dbReference type="Pfam" id="PF07786"/>
    </source>
</evidence>
<reference evidence="3 4" key="1">
    <citation type="submission" date="2019-11" db="EMBL/GenBank/DDBJ databases">
        <title>Novel species isolated from a subtropical stream in China.</title>
        <authorList>
            <person name="Lu H."/>
        </authorList>
    </citation>
    <scope>NUCLEOTIDE SEQUENCE [LARGE SCALE GENOMIC DNA]</scope>
    <source>
        <strain evidence="3 4">FT92W</strain>
    </source>
</reference>
<feature type="transmembrane region" description="Helical" evidence="1">
    <location>
        <begin position="136"/>
        <end position="157"/>
    </location>
</feature>
<feature type="transmembrane region" description="Helical" evidence="1">
    <location>
        <begin position="263"/>
        <end position="283"/>
    </location>
</feature>
<evidence type="ECO:0000313" key="4">
    <source>
        <dbReference type="Proteomes" id="UP000446768"/>
    </source>
</evidence>
<evidence type="ECO:0000313" key="3">
    <source>
        <dbReference type="EMBL" id="MRV75121.1"/>
    </source>
</evidence>
<keyword evidence="1" id="KW-0812">Transmembrane</keyword>
<dbReference type="Pfam" id="PF07786">
    <property type="entry name" value="HGSNAT_cat"/>
    <property type="match status" value="1"/>
</dbReference>